<feature type="non-terminal residue" evidence="3">
    <location>
        <position position="1"/>
    </location>
</feature>
<keyword evidence="2" id="KW-0812">Transmembrane</keyword>
<evidence type="ECO:0000256" key="2">
    <source>
        <dbReference type="SAM" id="Phobius"/>
    </source>
</evidence>
<evidence type="ECO:0000256" key="1">
    <source>
        <dbReference type="SAM" id="MobiDB-lite"/>
    </source>
</evidence>
<accession>A0A9J6AJ82</accession>
<feature type="transmembrane region" description="Helical" evidence="2">
    <location>
        <begin position="110"/>
        <end position="132"/>
    </location>
</feature>
<gene>
    <name evidence="3" type="ORF">H5410_009903</name>
</gene>
<keyword evidence="2" id="KW-1133">Transmembrane helix</keyword>
<reference evidence="3 4" key="1">
    <citation type="submission" date="2020-09" db="EMBL/GenBank/DDBJ databases">
        <title>De no assembly of potato wild relative species, Solanum commersonii.</title>
        <authorList>
            <person name="Cho K."/>
        </authorList>
    </citation>
    <scope>NUCLEOTIDE SEQUENCE [LARGE SCALE GENOMIC DNA]</scope>
    <source>
        <strain evidence="3">LZ3.2</strain>
        <tissue evidence="3">Leaf</tissue>
    </source>
</reference>
<proteinExistence type="predicted"/>
<sequence length="261" mass="28713">TCLGDRCGQNLQTLSTRYGIKILPICLLQLYSKVVEQDHDMVTMAMTATSTWEAHLAWVIKCSKGKSQSAQIFKMACAELQAVESWSSWRICKAIKNIWKMMPSFLRVDVCYCSLVGLIMLLSMMPTVAAIYTKPYFNNNNNNIPSKIPLGGVWGGSGWSPATNSRAAVSLLGWSPEKIEGFDGEAETCEVRTKQKRRPLKPLPSPSPELVARGSPVGAGPRAASGRRCLRLLARRTNRRRRPLPAGLRGCPLAGAVRCFA</sequence>
<keyword evidence="4" id="KW-1185">Reference proteome</keyword>
<dbReference type="EMBL" id="JACXVP010000002">
    <property type="protein sequence ID" value="KAG5624685.1"/>
    <property type="molecule type" value="Genomic_DNA"/>
</dbReference>
<organism evidence="3 4">
    <name type="scientific">Solanum commersonii</name>
    <name type="common">Commerson's wild potato</name>
    <name type="synonym">Commerson's nightshade</name>
    <dbReference type="NCBI Taxonomy" id="4109"/>
    <lineage>
        <taxon>Eukaryota</taxon>
        <taxon>Viridiplantae</taxon>
        <taxon>Streptophyta</taxon>
        <taxon>Embryophyta</taxon>
        <taxon>Tracheophyta</taxon>
        <taxon>Spermatophyta</taxon>
        <taxon>Magnoliopsida</taxon>
        <taxon>eudicotyledons</taxon>
        <taxon>Gunneridae</taxon>
        <taxon>Pentapetalae</taxon>
        <taxon>asterids</taxon>
        <taxon>lamiids</taxon>
        <taxon>Solanales</taxon>
        <taxon>Solanaceae</taxon>
        <taxon>Solanoideae</taxon>
        <taxon>Solaneae</taxon>
        <taxon>Solanum</taxon>
    </lineage>
</organism>
<evidence type="ECO:0000313" key="4">
    <source>
        <dbReference type="Proteomes" id="UP000824120"/>
    </source>
</evidence>
<name>A0A9J6AJ82_SOLCO</name>
<feature type="region of interest" description="Disordered" evidence="1">
    <location>
        <begin position="195"/>
        <end position="223"/>
    </location>
</feature>
<protein>
    <submittedName>
        <fullName evidence="3">Uncharacterized protein</fullName>
    </submittedName>
</protein>
<comment type="caution">
    <text evidence="3">The sequence shown here is derived from an EMBL/GenBank/DDBJ whole genome shotgun (WGS) entry which is preliminary data.</text>
</comment>
<keyword evidence="2" id="KW-0472">Membrane</keyword>
<evidence type="ECO:0000313" key="3">
    <source>
        <dbReference type="EMBL" id="KAG5624685.1"/>
    </source>
</evidence>
<dbReference type="Proteomes" id="UP000824120">
    <property type="component" value="Chromosome 2"/>
</dbReference>
<dbReference type="AlphaFoldDB" id="A0A9J6AJ82"/>